<dbReference type="SUPFAM" id="SSF54637">
    <property type="entry name" value="Thioesterase/thiol ester dehydrase-isomerase"/>
    <property type="match status" value="2"/>
</dbReference>
<comment type="caution">
    <text evidence="3">The sequence shown here is derived from an EMBL/GenBank/DDBJ whole genome shotgun (WGS) entry which is preliminary data.</text>
</comment>
<dbReference type="Pfam" id="PF13622">
    <property type="entry name" value="4HBT_3"/>
    <property type="match status" value="1"/>
</dbReference>
<dbReference type="InterPro" id="IPR052389">
    <property type="entry name" value="Sec_Metab_Biosynth-Assoc"/>
</dbReference>
<evidence type="ECO:0000259" key="1">
    <source>
        <dbReference type="Pfam" id="PF13622"/>
    </source>
</evidence>
<gene>
    <name evidence="3" type="ORF">N7456_011851</name>
</gene>
<evidence type="ECO:0000259" key="2">
    <source>
        <dbReference type="Pfam" id="PF20789"/>
    </source>
</evidence>
<keyword evidence="4" id="KW-1185">Reference proteome</keyword>
<name>A0A9W9EUS5_9EURO</name>
<evidence type="ECO:0000313" key="4">
    <source>
        <dbReference type="Proteomes" id="UP001149165"/>
    </source>
</evidence>
<dbReference type="EMBL" id="JAPQKH010000007">
    <property type="protein sequence ID" value="KAJ5088235.1"/>
    <property type="molecule type" value="Genomic_DNA"/>
</dbReference>
<protein>
    <recommendedName>
        <fullName evidence="5">Thioesterase-like superfamily-domain-containing protein</fullName>
    </recommendedName>
</protein>
<dbReference type="InterPro" id="IPR042171">
    <property type="entry name" value="Acyl-CoA_hotdog"/>
</dbReference>
<evidence type="ECO:0008006" key="5">
    <source>
        <dbReference type="Google" id="ProtNLM"/>
    </source>
</evidence>
<reference evidence="3" key="1">
    <citation type="submission" date="2022-11" db="EMBL/GenBank/DDBJ databases">
        <authorList>
            <person name="Petersen C."/>
        </authorList>
    </citation>
    <scope>NUCLEOTIDE SEQUENCE</scope>
    <source>
        <strain evidence="3">IBT 30069</strain>
    </source>
</reference>
<dbReference type="InterPro" id="IPR029069">
    <property type="entry name" value="HotDog_dom_sf"/>
</dbReference>
<dbReference type="OrthoDB" id="2532955at2759"/>
<accession>A0A9W9EUS5</accession>
<dbReference type="PANTHER" id="PTHR38110:SF3">
    <property type="entry name" value="THIOESTERASE-LIKE SUPERFAMILY-DOMAIN-CONTAINING PROTEIN"/>
    <property type="match status" value="1"/>
</dbReference>
<evidence type="ECO:0000313" key="3">
    <source>
        <dbReference type="EMBL" id="KAJ5088235.1"/>
    </source>
</evidence>
<proteinExistence type="predicted"/>
<dbReference type="InterPro" id="IPR049450">
    <property type="entry name" value="ACOT8-like_C"/>
</dbReference>
<dbReference type="PANTHER" id="PTHR38110">
    <property type="entry name" value="CHROMOSOME 23, WHOLE GENOME SHOTGUN SEQUENCE"/>
    <property type="match status" value="1"/>
</dbReference>
<sequence length="337" mass="36596">MVLNASFEEAIHVQPQGNNTYSASLRPEWCIGTVPHGGYTTSVLYKLATTHFAHAHPNQYSTPAAPISIQLSFLRRTAVGPVKFEVEDIKLGARTSTIHIKLLQPSEKQKDRLEIKVAGYITVSPPDAEVGLTAETRWTPLPAPAPGSLPGGGIDFAKLASTGKDGEWIRLNSRYPDFRLAEGQIEIYGPGNGGVQQKRHGRMAIDQWVRFRPNGDKEGRWTDPAVVYLLDMFPMALDGLDVVASSGAVGDTENAAQGKAKSWYPTVTLSLDLKKRLPPAGVEWLYSRIETKVVKDGRTDLNVTVLDQDGEVVAAGAQVGLVVSASRNTGNRKTTKL</sequence>
<reference evidence="3" key="2">
    <citation type="journal article" date="2023" name="IMA Fungus">
        <title>Comparative genomic study of the Penicillium genus elucidates a diverse pangenome and 15 lateral gene transfer events.</title>
        <authorList>
            <person name="Petersen C."/>
            <person name="Sorensen T."/>
            <person name="Nielsen M.R."/>
            <person name="Sondergaard T.E."/>
            <person name="Sorensen J.L."/>
            <person name="Fitzpatrick D.A."/>
            <person name="Frisvad J.C."/>
            <person name="Nielsen K.L."/>
        </authorList>
    </citation>
    <scope>NUCLEOTIDE SEQUENCE</scope>
    <source>
        <strain evidence="3">IBT 30069</strain>
    </source>
</reference>
<dbReference type="Proteomes" id="UP001149165">
    <property type="component" value="Unassembled WGS sequence"/>
</dbReference>
<dbReference type="InterPro" id="IPR049449">
    <property type="entry name" value="TesB_ACOT8-like_N"/>
</dbReference>
<dbReference type="Gene3D" id="2.40.160.210">
    <property type="entry name" value="Acyl-CoA thioesterase, double hotdog domain"/>
    <property type="match status" value="1"/>
</dbReference>
<feature type="domain" description="Acyl-CoA thioesterase-like N-terminal HotDog" evidence="1">
    <location>
        <begin position="26"/>
        <end position="122"/>
    </location>
</feature>
<feature type="domain" description="Acyl-CoA thioesterase-like C-terminal" evidence="2">
    <location>
        <begin position="183"/>
        <end position="322"/>
    </location>
</feature>
<dbReference type="Pfam" id="PF20789">
    <property type="entry name" value="4HBT_3C"/>
    <property type="match status" value="1"/>
</dbReference>
<organism evidence="3 4">
    <name type="scientific">Penicillium angulare</name>
    <dbReference type="NCBI Taxonomy" id="116970"/>
    <lineage>
        <taxon>Eukaryota</taxon>
        <taxon>Fungi</taxon>
        <taxon>Dikarya</taxon>
        <taxon>Ascomycota</taxon>
        <taxon>Pezizomycotina</taxon>
        <taxon>Eurotiomycetes</taxon>
        <taxon>Eurotiomycetidae</taxon>
        <taxon>Eurotiales</taxon>
        <taxon>Aspergillaceae</taxon>
        <taxon>Penicillium</taxon>
    </lineage>
</organism>
<dbReference type="AlphaFoldDB" id="A0A9W9EUS5"/>